<keyword evidence="3" id="KW-1185">Reference proteome</keyword>
<organism evidence="2 3">
    <name type="scientific">Allochromatium palmeri</name>
    <dbReference type="NCBI Taxonomy" id="231048"/>
    <lineage>
        <taxon>Bacteria</taxon>
        <taxon>Pseudomonadati</taxon>
        <taxon>Pseudomonadota</taxon>
        <taxon>Gammaproteobacteria</taxon>
        <taxon>Chromatiales</taxon>
        <taxon>Chromatiaceae</taxon>
        <taxon>Allochromatium</taxon>
    </lineage>
</organism>
<dbReference type="InterPro" id="IPR009875">
    <property type="entry name" value="PilZ_domain"/>
</dbReference>
<sequence>MLVNDERRNFRRLETETDVTIIRLVTRESMTANLVNLSATGCAFRSDCPIEPGEDLEILVCSPSKRIEPLRRSARVIRIDHGEDGRMVAVEFVLDQA</sequence>
<dbReference type="RefSeq" id="WP_155448754.1">
    <property type="nucleotide sequence ID" value="NZ_WNKT01000004.1"/>
</dbReference>
<dbReference type="AlphaFoldDB" id="A0A6N8E9M5"/>
<accession>A0A6N8E9M5</accession>
<name>A0A6N8E9M5_9GAMM</name>
<evidence type="ECO:0000313" key="2">
    <source>
        <dbReference type="EMBL" id="MTW20180.1"/>
    </source>
</evidence>
<dbReference type="Proteomes" id="UP000434044">
    <property type="component" value="Unassembled WGS sequence"/>
</dbReference>
<gene>
    <name evidence="2" type="ORF">GJ668_03605</name>
</gene>
<dbReference type="EMBL" id="WNKT01000004">
    <property type="protein sequence ID" value="MTW20180.1"/>
    <property type="molecule type" value="Genomic_DNA"/>
</dbReference>
<reference evidence="2 3" key="1">
    <citation type="submission" date="2019-11" db="EMBL/GenBank/DDBJ databases">
        <title>Whole-genome sequence of the anaerobic purple sulfur bacterium Allochromatium palmeri DSM 15591.</title>
        <authorList>
            <person name="Kyndt J.A."/>
            <person name="Meyer T.E."/>
        </authorList>
    </citation>
    <scope>NUCLEOTIDE SEQUENCE [LARGE SCALE GENOMIC DNA]</scope>
    <source>
        <strain evidence="2 3">DSM 15591</strain>
    </source>
</reference>
<dbReference type="SUPFAM" id="SSF141371">
    <property type="entry name" value="PilZ domain-like"/>
    <property type="match status" value="1"/>
</dbReference>
<dbReference type="OrthoDB" id="5290589at2"/>
<dbReference type="GO" id="GO:0035438">
    <property type="term" value="F:cyclic-di-GMP binding"/>
    <property type="evidence" value="ECO:0007669"/>
    <property type="project" value="InterPro"/>
</dbReference>
<comment type="caution">
    <text evidence="2">The sequence shown here is derived from an EMBL/GenBank/DDBJ whole genome shotgun (WGS) entry which is preliminary data.</text>
</comment>
<evidence type="ECO:0000259" key="1">
    <source>
        <dbReference type="Pfam" id="PF07238"/>
    </source>
</evidence>
<feature type="domain" description="PilZ" evidence="1">
    <location>
        <begin position="6"/>
        <end position="94"/>
    </location>
</feature>
<proteinExistence type="predicted"/>
<protein>
    <submittedName>
        <fullName evidence="2">PilZ domain-containing protein</fullName>
    </submittedName>
</protein>
<dbReference type="Gene3D" id="2.40.10.220">
    <property type="entry name" value="predicted glycosyltransferase like domains"/>
    <property type="match status" value="1"/>
</dbReference>
<evidence type="ECO:0000313" key="3">
    <source>
        <dbReference type="Proteomes" id="UP000434044"/>
    </source>
</evidence>
<dbReference type="Pfam" id="PF07238">
    <property type="entry name" value="PilZ"/>
    <property type="match status" value="1"/>
</dbReference>